<dbReference type="OrthoDB" id="5472144at2"/>
<accession>A0A1G7KYK5</accession>
<protein>
    <recommendedName>
        <fullName evidence="4">DUF4911 domain-containing protein</fullName>
    </recommendedName>
</protein>
<keyword evidence="3" id="KW-1185">Reference proteome</keyword>
<dbReference type="RefSeq" id="WP_092153176.1">
    <property type="nucleotide sequence ID" value="NZ_FNBX01000005.1"/>
</dbReference>
<feature type="region of interest" description="Disordered" evidence="1">
    <location>
        <begin position="1"/>
        <end position="41"/>
    </location>
</feature>
<reference evidence="3" key="1">
    <citation type="submission" date="2016-10" db="EMBL/GenBank/DDBJ databases">
        <authorList>
            <person name="Varghese N."/>
            <person name="Submissions S."/>
        </authorList>
    </citation>
    <scope>NUCLEOTIDE SEQUENCE [LARGE SCALE GENOMIC DNA]</scope>
    <source>
        <strain evidence="3">KHC7</strain>
    </source>
</reference>
<evidence type="ECO:0000313" key="3">
    <source>
        <dbReference type="Proteomes" id="UP000199355"/>
    </source>
</evidence>
<evidence type="ECO:0000313" key="2">
    <source>
        <dbReference type="EMBL" id="SDF42337.1"/>
    </source>
</evidence>
<dbReference type="Proteomes" id="UP000199355">
    <property type="component" value="Unassembled WGS sequence"/>
</dbReference>
<dbReference type="STRING" id="571438.SAMN05192586_10552"/>
<gene>
    <name evidence="2" type="ORF">SAMN05192586_10552</name>
</gene>
<dbReference type="InterPro" id="IPR032587">
    <property type="entry name" value="DUF4911"/>
</dbReference>
<evidence type="ECO:0000256" key="1">
    <source>
        <dbReference type="SAM" id="MobiDB-lite"/>
    </source>
</evidence>
<proteinExistence type="predicted"/>
<dbReference type="AlphaFoldDB" id="A0A1G7KYK5"/>
<sequence>MTCRPLPLAAPEPATGAEAPPKPTPPALQAQRRPRPAAPAAPRRSACLLLRMAPEHAGLFRRLLEAYDNLAYFTALETDTALFKLVFSPHMAAETHAALAAIARSVPFAAQPWPLANGGPAPAAGPEPPAKRL</sequence>
<organism evidence="2 3">
    <name type="scientific">Desulfovibrio legallii</name>
    <dbReference type="NCBI Taxonomy" id="571438"/>
    <lineage>
        <taxon>Bacteria</taxon>
        <taxon>Pseudomonadati</taxon>
        <taxon>Thermodesulfobacteriota</taxon>
        <taxon>Desulfovibrionia</taxon>
        <taxon>Desulfovibrionales</taxon>
        <taxon>Desulfovibrionaceae</taxon>
        <taxon>Desulfovibrio</taxon>
    </lineage>
</organism>
<name>A0A1G7KYK5_9BACT</name>
<evidence type="ECO:0008006" key="4">
    <source>
        <dbReference type="Google" id="ProtNLM"/>
    </source>
</evidence>
<dbReference type="EMBL" id="FNBX01000005">
    <property type="protein sequence ID" value="SDF42337.1"/>
    <property type="molecule type" value="Genomic_DNA"/>
</dbReference>
<feature type="compositionally biased region" description="Low complexity" evidence="1">
    <location>
        <begin position="1"/>
        <end position="19"/>
    </location>
</feature>
<dbReference type="Pfam" id="PF16256">
    <property type="entry name" value="DUF4911"/>
    <property type="match status" value="1"/>
</dbReference>